<feature type="domain" description="USP" evidence="16">
    <location>
        <begin position="299"/>
        <end position="764"/>
    </location>
</feature>
<dbReference type="InterPro" id="IPR028889">
    <property type="entry name" value="USP"/>
</dbReference>
<feature type="domain" description="UBP-type" evidence="17">
    <location>
        <begin position="149"/>
        <end position="257"/>
    </location>
</feature>
<dbReference type="SMART" id="SM00165">
    <property type="entry name" value="UBA"/>
    <property type="match status" value="2"/>
</dbReference>
<dbReference type="GO" id="GO:0005634">
    <property type="term" value="C:nucleus"/>
    <property type="evidence" value="ECO:0007669"/>
    <property type="project" value="TreeGrafter"/>
</dbReference>
<feature type="binding site" evidence="12">
    <location>
        <position position="172"/>
    </location>
    <ligand>
        <name>Zn(2+)</name>
        <dbReference type="ChEBI" id="CHEBI:29105"/>
    </ligand>
</feature>
<evidence type="ECO:0000256" key="8">
    <source>
        <dbReference type="ARBA" id="ARBA00022801"/>
    </source>
</evidence>
<dbReference type="SUPFAM" id="SSF54001">
    <property type="entry name" value="Cysteine proteinases"/>
    <property type="match status" value="1"/>
</dbReference>
<keyword evidence="9 14" id="KW-0788">Thiol protease</keyword>
<keyword evidence="8 14" id="KW-0378">Hydrolase</keyword>
<dbReference type="PROSITE" id="PS00973">
    <property type="entry name" value="USP_2"/>
    <property type="match status" value="1"/>
</dbReference>
<gene>
    <name evidence="18" type="primary">ubp14</name>
    <name evidence="18" type="ORF">MJAP1_000295</name>
</gene>
<evidence type="ECO:0000256" key="1">
    <source>
        <dbReference type="ARBA" id="ARBA00000707"/>
    </source>
</evidence>
<comment type="catalytic activity">
    <reaction evidence="1 14">
        <text>Thiol-dependent hydrolysis of ester, thioester, amide, peptide and isopeptide bonds formed by the C-terminal Gly of ubiquitin (a 76-residue protein attached to proteins as an intracellular targeting signal).</text>
        <dbReference type="EC" id="3.4.19.12"/>
    </reaction>
</comment>
<comment type="similarity">
    <text evidence="2 14">Belongs to the peptidase C19 family.</text>
</comment>
<dbReference type="Proteomes" id="UP001217754">
    <property type="component" value="Chromosome 1"/>
</dbReference>
<reference evidence="18" key="1">
    <citation type="submission" date="2023-03" db="EMBL/GenBank/DDBJ databases">
        <title>Mating type loci evolution in Malassezia.</title>
        <authorList>
            <person name="Coelho M.A."/>
        </authorList>
    </citation>
    <scope>NUCLEOTIDE SEQUENCE</scope>
    <source>
        <strain evidence="18">CBS 9431</strain>
    </source>
</reference>
<evidence type="ECO:0000256" key="12">
    <source>
        <dbReference type="PIRSR" id="PIRSR016308-3"/>
    </source>
</evidence>
<dbReference type="GO" id="GO:0005829">
    <property type="term" value="C:cytosol"/>
    <property type="evidence" value="ECO:0007669"/>
    <property type="project" value="TreeGrafter"/>
</dbReference>
<evidence type="ECO:0000259" key="15">
    <source>
        <dbReference type="PROSITE" id="PS50030"/>
    </source>
</evidence>
<dbReference type="Gene3D" id="3.90.70.10">
    <property type="entry name" value="Cysteine proteinases"/>
    <property type="match status" value="1"/>
</dbReference>
<dbReference type="Pfam" id="PF17807">
    <property type="entry name" value="zf-UBP_var"/>
    <property type="match status" value="1"/>
</dbReference>
<dbReference type="PANTHER" id="PTHR24006">
    <property type="entry name" value="UBIQUITIN CARBOXYL-TERMINAL HYDROLASE"/>
    <property type="match status" value="1"/>
</dbReference>
<dbReference type="GeneID" id="85223944"/>
<dbReference type="InterPro" id="IPR038765">
    <property type="entry name" value="Papain-like_cys_pep_sf"/>
</dbReference>
<keyword evidence="19" id="KW-1185">Reference proteome</keyword>
<dbReference type="PROSITE" id="PS00972">
    <property type="entry name" value="USP_1"/>
    <property type="match status" value="1"/>
</dbReference>
<dbReference type="InterPro" id="IPR018200">
    <property type="entry name" value="USP_CS"/>
</dbReference>
<dbReference type="PROSITE" id="PS50271">
    <property type="entry name" value="ZF_UBP"/>
    <property type="match status" value="1"/>
</dbReference>
<feature type="domain" description="UBA" evidence="15">
    <location>
        <begin position="626"/>
        <end position="667"/>
    </location>
</feature>
<feature type="binding site" evidence="12">
    <location>
        <position position="205"/>
    </location>
    <ligand>
        <name>Zn(2+)</name>
        <dbReference type="ChEBI" id="CHEBI:29105"/>
    </ligand>
</feature>
<dbReference type="InterPro" id="IPR050164">
    <property type="entry name" value="Peptidase_C19"/>
</dbReference>
<dbReference type="InterPro" id="IPR015940">
    <property type="entry name" value="UBA"/>
</dbReference>
<keyword evidence="10 12" id="KW-0862">Zinc</keyword>
<dbReference type="AlphaFoldDB" id="A0AAF0JDX2"/>
<dbReference type="Pfam" id="PF02148">
    <property type="entry name" value="zf-UBP"/>
    <property type="match status" value="1"/>
</dbReference>
<dbReference type="InterPro" id="IPR013083">
    <property type="entry name" value="Znf_RING/FYVE/PHD"/>
</dbReference>
<protein>
    <recommendedName>
        <fullName evidence="14">Ubiquitin carboxyl-terminal hydrolase</fullName>
        <ecNumber evidence="14">3.4.19.12</ecNumber>
    </recommendedName>
</protein>
<dbReference type="PROSITE" id="PS50235">
    <property type="entry name" value="USP_3"/>
    <property type="match status" value="1"/>
</dbReference>
<evidence type="ECO:0000256" key="9">
    <source>
        <dbReference type="ARBA" id="ARBA00022807"/>
    </source>
</evidence>
<evidence type="ECO:0000313" key="19">
    <source>
        <dbReference type="Proteomes" id="UP001217754"/>
    </source>
</evidence>
<evidence type="ECO:0000256" key="4">
    <source>
        <dbReference type="ARBA" id="ARBA00022723"/>
    </source>
</evidence>
<evidence type="ECO:0000256" key="7">
    <source>
        <dbReference type="ARBA" id="ARBA00022786"/>
    </source>
</evidence>
<proteinExistence type="inferred from homology"/>
<dbReference type="Pfam" id="PF00627">
    <property type="entry name" value="UBA"/>
    <property type="match status" value="2"/>
</dbReference>
<evidence type="ECO:0000256" key="2">
    <source>
        <dbReference type="ARBA" id="ARBA00009085"/>
    </source>
</evidence>
<keyword evidence="5" id="KW-0677">Repeat</keyword>
<dbReference type="InterPro" id="IPR016652">
    <property type="entry name" value="Ubiquitinyl_hydrolase"/>
</dbReference>
<dbReference type="GO" id="GO:0008270">
    <property type="term" value="F:zinc ion binding"/>
    <property type="evidence" value="ECO:0007669"/>
    <property type="project" value="UniProtKB-KW"/>
</dbReference>
<evidence type="ECO:0000256" key="10">
    <source>
        <dbReference type="ARBA" id="ARBA00022833"/>
    </source>
</evidence>
<name>A0AAF0JDX2_9BASI</name>
<dbReference type="Gene3D" id="1.10.8.10">
    <property type="entry name" value="DNA helicase RuvA subunit, C-terminal domain"/>
    <property type="match status" value="2"/>
</dbReference>
<dbReference type="InterPro" id="IPR041432">
    <property type="entry name" value="UBP13_Znf-UBP_var"/>
</dbReference>
<evidence type="ECO:0000256" key="6">
    <source>
        <dbReference type="ARBA" id="ARBA00022771"/>
    </source>
</evidence>
<dbReference type="Gene3D" id="3.30.40.10">
    <property type="entry name" value="Zinc/RING finger domain, C3HC4 (zinc finger)"/>
    <property type="match status" value="2"/>
</dbReference>
<evidence type="ECO:0000259" key="17">
    <source>
        <dbReference type="PROSITE" id="PS50271"/>
    </source>
</evidence>
<accession>A0AAF0JDX2</accession>
<keyword evidence="6 13" id="KW-0863">Zinc-finger</keyword>
<dbReference type="PIRSF" id="PIRSF016308">
    <property type="entry name" value="UBP"/>
    <property type="match status" value="1"/>
</dbReference>
<dbReference type="FunFam" id="3.30.40.10:FF:000396">
    <property type="entry name" value="Ubiquitin carboxyl-terminal hydrolase"/>
    <property type="match status" value="1"/>
</dbReference>
<dbReference type="PROSITE" id="PS50030">
    <property type="entry name" value="UBA"/>
    <property type="match status" value="2"/>
</dbReference>
<evidence type="ECO:0000313" key="18">
    <source>
        <dbReference type="EMBL" id="WFD37351.1"/>
    </source>
</evidence>
<organism evidence="18 19">
    <name type="scientific">Malassezia japonica</name>
    <dbReference type="NCBI Taxonomy" id="223818"/>
    <lineage>
        <taxon>Eukaryota</taxon>
        <taxon>Fungi</taxon>
        <taxon>Dikarya</taxon>
        <taxon>Basidiomycota</taxon>
        <taxon>Ustilaginomycotina</taxon>
        <taxon>Malasseziomycetes</taxon>
        <taxon>Malasseziales</taxon>
        <taxon>Malasseziaceae</taxon>
        <taxon>Malassezia</taxon>
    </lineage>
</organism>
<dbReference type="InterPro" id="IPR001394">
    <property type="entry name" value="Peptidase_C19_UCH"/>
</dbReference>
<dbReference type="CDD" id="cd02658">
    <property type="entry name" value="Peptidase_C19B"/>
    <property type="match status" value="1"/>
</dbReference>
<dbReference type="RefSeq" id="XP_060120248.1">
    <property type="nucleotide sequence ID" value="XM_060264265.1"/>
</dbReference>
<dbReference type="GO" id="GO:0004843">
    <property type="term" value="F:cysteine-type deubiquitinase activity"/>
    <property type="evidence" value="ECO:0007669"/>
    <property type="project" value="UniProtKB-UniRule"/>
</dbReference>
<dbReference type="PANTHER" id="PTHR24006:SF664">
    <property type="entry name" value="UBIQUITIN CARBOXYL-TERMINAL HYDROLASE"/>
    <property type="match status" value="1"/>
</dbReference>
<feature type="binding site" evidence="12">
    <location>
        <position position="192"/>
    </location>
    <ligand>
        <name>Zn(2+)</name>
        <dbReference type="ChEBI" id="CHEBI:29105"/>
    </ligand>
</feature>
<dbReference type="SUPFAM" id="SSF57850">
    <property type="entry name" value="RING/U-box"/>
    <property type="match status" value="2"/>
</dbReference>
<keyword evidence="3 14" id="KW-0645">Protease</keyword>
<dbReference type="InterPro" id="IPR001607">
    <property type="entry name" value="Znf_UBP"/>
</dbReference>
<evidence type="ECO:0000256" key="13">
    <source>
        <dbReference type="PROSITE-ProRule" id="PRU00502"/>
    </source>
</evidence>
<evidence type="ECO:0000259" key="16">
    <source>
        <dbReference type="PROSITE" id="PS50235"/>
    </source>
</evidence>
<sequence>MNVCAHYTDAERRLAPPAGQDVYKDECLLCFDSADVPSGVSVCATCFQAGCLGDRSHAGLHYHKSEHPIVVTLTRTPKPRAPLTKLQVVERPEEEEYTYSWTPRCVACDPTHGRELPKTDVLTAVAEGILRATSSAHKAEVQAWEEEVVPCEHTKHLAQTDATPLELANAACAECGLTSNLWLCLSCGHLGCGRAQFGGVAGNSHGLAHFEASGHPCSVKQGTITAEGTGDVYCYACNDARVDPALGEHLAHFGMNVAEQSKTEKSMTELQLEQNARFDFSMTTDDGRALEPLFGPGYTGLRNLGNSCYMASVLQALFALPAFQARYNSTEHAQHIAECSAMPAACLACQLGKLADGLLSGRYAVPRPGAEGEVAFQAGIKPAMLKALLGRGHAEFGTMRQQDADEFLQHFVQKVHNEPHPDVDPTHALSYALEHRLQCTQCKRVRYSEEPREVGVALPVAVRERASDDRHADAASGRLYEPVTLKESLAAFTTPESLPYHCPACHTEVTAEKTTKFKTFPEVLVVQAQRFQLVNWVPQKVNVPFQVPLEGELDIAAFQGHGMQSSEEALPDDAAPDTVDLEALSMLTAMGFSENRARRALDAAGNAEAAANWLFERMEDASLDAPLGESKPDTSMLEEMGFSSAQATKALRLTGNPEAAVAWLFEHPDDTGDVDAPSGPPATPGLVDAPRYRLASFITHRGPSVHSGHYVAHVHHGTEPKEGWAFFNDEKVVRAPFAREPEASNDSSVEHLSELAYLYVFHRV</sequence>
<keyword evidence="4 12" id="KW-0479">Metal-binding</keyword>
<evidence type="ECO:0000256" key="11">
    <source>
        <dbReference type="PIRSR" id="PIRSR016308-1"/>
    </source>
</evidence>
<feature type="active site" description="Proton acceptor" evidence="11">
    <location>
        <position position="709"/>
    </location>
</feature>
<keyword evidence="7 14" id="KW-0833">Ubl conjugation pathway</keyword>
<feature type="domain" description="UBA" evidence="15">
    <location>
        <begin position="578"/>
        <end position="617"/>
    </location>
</feature>
<dbReference type="Pfam" id="PF00443">
    <property type="entry name" value="UCH"/>
    <property type="match status" value="1"/>
</dbReference>
<dbReference type="GO" id="GO:0006508">
    <property type="term" value="P:proteolysis"/>
    <property type="evidence" value="ECO:0007669"/>
    <property type="project" value="UniProtKB-KW"/>
</dbReference>
<dbReference type="EC" id="3.4.19.12" evidence="14"/>
<dbReference type="EMBL" id="CP119958">
    <property type="protein sequence ID" value="WFD37351.1"/>
    <property type="molecule type" value="Genomic_DNA"/>
</dbReference>
<evidence type="ECO:0000256" key="14">
    <source>
        <dbReference type="RuleBase" id="RU366025"/>
    </source>
</evidence>
<evidence type="ECO:0000256" key="3">
    <source>
        <dbReference type="ARBA" id="ARBA00022670"/>
    </source>
</evidence>
<evidence type="ECO:0000256" key="5">
    <source>
        <dbReference type="ARBA" id="ARBA00022737"/>
    </source>
</evidence>
<dbReference type="SMART" id="SM00290">
    <property type="entry name" value="ZnF_UBP"/>
    <property type="match status" value="2"/>
</dbReference>
<feature type="active site" description="Nucleophile" evidence="11">
    <location>
        <position position="308"/>
    </location>
</feature>
<dbReference type="CDD" id="cd14296">
    <property type="entry name" value="UBA1_scUBP14_like"/>
    <property type="match status" value="1"/>
</dbReference>
<dbReference type="GO" id="GO:0016579">
    <property type="term" value="P:protein deubiquitination"/>
    <property type="evidence" value="ECO:0007669"/>
    <property type="project" value="InterPro"/>
</dbReference>
<feature type="binding site" evidence="12">
    <location>
        <position position="175"/>
    </location>
    <ligand>
        <name>Zn(2+)</name>
        <dbReference type="ChEBI" id="CHEBI:29105"/>
    </ligand>
</feature>